<protein>
    <submittedName>
        <fullName evidence="1">Uncharacterized protein</fullName>
    </submittedName>
</protein>
<reference evidence="1" key="1">
    <citation type="submission" date="2023-05" db="EMBL/GenBank/DDBJ databases">
        <authorList>
            <person name="Huff M."/>
        </authorList>
    </citation>
    <scope>NUCLEOTIDE SEQUENCE</scope>
</reference>
<dbReference type="AlphaFoldDB" id="A0AAD1ZLR6"/>
<evidence type="ECO:0000313" key="2">
    <source>
        <dbReference type="Proteomes" id="UP000834106"/>
    </source>
</evidence>
<sequence length="124" mass="13889">MLHLVSRDLLLRKHEVRSNVIMVPTKFTFNTVGDSCKGIQSNNGSVLYYLLGYGYTTRFVDVDGKQPCVPYRPDTFPCYTYDSTYAGNCPTVSSIRASTIRSMMGLKCVGFSNAFNSRKSNKSM</sequence>
<proteinExistence type="predicted"/>
<dbReference type="EMBL" id="OU503045">
    <property type="protein sequence ID" value="CAI9769530.1"/>
    <property type="molecule type" value="Genomic_DNA"/>
</dbReference>
<dbReference type="Proteomes" id="UP000834106">
    <property type="component" value="Chromosome 10"/>
</dbReference>
<name>A0AAD1ZLR6_9LAMI</name>
<accession>A0AAD1ZLR6</accession>
<organism evidence="1 2">
    <name type="scientific">Fraxinus pennsylvanica</name>
    <dbReference type="NCBI Taxonomy" id="56036"/>
    <lineage>
        <taxon>Eukaryota</taxon>
        <taxon>Viridiplantae</taxon>
        <taxon>Streptophyta</taxon>
        <taxon>Embryophyta</taxon>
        <taxon>Tracheophyta</taxon>
        <taxon>Spermatophyta</taxon>
        <taxon>Magnoliopsida</taxon>
        <taxon>eudicotyledons</taxon>
        <taxon>Gunneridae</taxon>
        <taxon>Pentapetalae</taxon>
        <taxon>asterids</taxon>
        <taxon>lamiids</taxon>
        <taxon>Lamiales</taxon>
        <taxon>Oleaceae</taxon>
        <taxon>Oleeae</taxon>
        <taxon>Fraxinus</taxon>
    </lineage>
</organism>
<evidence type="ECO:0000313" key="1">
    <source>
        <dbReference type="EMBL" id="CAI9769530.1"/>
    </source>
</evidence>
<gene>
    <name evidence="1" type="ORF">FPE_LOCUS16760</name>
</gene>
<keyword evidence="2" id="KW-1185">Reference proteome</keyword>